<dbReference type="Pfam" id="PF19781">
    <property type="entry name" value="DUF6266"/>
    <property type="match status" value="1"/>
</dbReference>
<dbReference type="eggNOG" id="ENOG50341NF">
    <property type="taxonomic scope" value="Bacteria"/>
</dbReference>
<proteinExistence type="predicted"/>
<name>F4C8U5_SPHS2</name>
<reference evidence="1" key="1">
    <citation type="submission" date="2011-03" db="EMBL/GenBank/DDBJ databases">
        <title>Complete sequence of Sphingobacterium sp. 21.</title>
        <authorList>
            <consortium name="US DOE Joint Genome Institute"/>
            <person name="Lucas S."/>
            <person name="Copeland A."/>
            <person name="Lapidus A."/>
            <person name="Cheng J.-F."/>
            <person name="Goodwin L."/>
            <person name="Pitluck S."/>
            <person name="Davenport K."/>
            <person name="Detter J.C."/>
            <person name="Han C."/>
            <person name="Tapia R."/>
            <person name="Land M."/>
            <person name="Hauser L."/>
            <person name="Kyrpides N."/>
            <person name="Ivanova N."/>
            <person name="Ovchinnikova G."/>
            <person name="Pagani I."/>
            <person name="Siebers A.K."/>
            <person name="Allgaier M."/>
            <person name="Thelen M.P."/>
            <person name="Hugenholtz P."/>
            <person name="Woyke T."/>
        </authorList>
    </citation>
    <scope>NUCLEOTIDE SEQUENCE</scope>
    <source>
        <strain evidence="1">21</strain>
    </source>
</reference>
<accession>F4C8U5</accession>
<dbReference type="HOGENOM" id="CLU_064277_2_0_10"/>
<organism evidence="1">
    <name type="scientific">Sphingobacterium sp. (strain 21)</name>
    <dbReference type="NCBI Taxonomy" id="743722"/>
    <lineage>
        <taxon>Bacteria</taxon>
        <taxon>Pseudomonadati</taxon>
        <taxon>Bacteroidota</taxon>
        <taxon>Sphingobacteriia</taxon>
        <taxon>Sphingobacteriales</taxon>
        <taxon>Sphingobacteriaceae</taxon>
        <taxon>Sphingobacterium</taxon>
    </lineage>
</organism>
<evidence type="ECO:0000313" key="1">
    <source>
        <dbReference type="EMBL" id="ADZ81414.1"/>
    </source>
</evidence>
<dbReference type="STRING" id="743722.Sph21_4907"/>
<sequence length="183" mass="20510">MEWISKIELPKVKKEPNGRLAVQQRFKIAMEFLAPLGKLLQSTYSTRKRGKSAMGRAMSKVLCGAIEGAYPNQYVNPAKVLLSEGTLMSAREIALKRDGNTLTATFNARSDYIFGNPDDGVLLCAYSPSLRIAGINEEPAIRADGKVSITLPPQLKDQEVLVYILFRTRDWKHFSRSVYLGEW</sequence>
<protein>
    <submittedName>
        <fullName evidence="1">Uncharacterized protein</fullName>
    </submittedName>
</protein>
<dbReference type="InterPro" id="IPR046233">
    <property type="entry name" value="DUF6266"/>
</dbReference>
<gene>
    <name evidence="1" type="ordered locus">Sph21_4907</name>
</gene>
<dbReference type="EMBL" id="CP002584">
    <property type="protein sequence ID" value="ADZ81414.1"/>
    <property type="molecule type" value="Genomic_DNA"/>
</dbReference>
<dbReference type="OrthoDB" id="704116at2"/>
<dbReference type="PATRIC" id="fig|743722.3.peg.5206"/>
<dbReference type="AlphaFoldDB" id="F4C8U5"/>
<dbReference type="KEGG" id="shg:Sph21_4907"/>